<reference evidence="1 2" key="1">
    <citation type="journal article" date="2018" name="Sci. Rep.">
        <title>Genomic signatures of local adaptation to the degree of environmental predictability in rotifers.</title>
        <authorList>
            <person name="Franch-Gras L."/>
            <person name="Hahn C."/>
            <person name="Garcia-Roger E.M."/>
            <person name="Carmona M.J."/>
            <person name="Serra M."/>
            <person name="Gomez A."/>
        </authorList>
    </citation>
    <scope>NUCLEOTIDE SEQUENCE [LARGE SCALE GENOMIC DNA]</scope>
    <source>
        <strain evidence="1">HYR1</strain>
    </source>
</reference>
<organism evidence="1 2">
    <name type="scientific">Brachionus plicatilis</name>
    <name type="common">Marine rotifer</name>
    <name type="synonym">Brachionus muelleri</name>
    <dbReference type="NCBI Taxonomy" id="10195"/>
    <lineage>
        <taxon>Eukaryota</taxon>
        <taxon>Metazoa</taxon>
        <taxon>Spiralia</taxon>
        <taxon>Gnathifera</taxon>
        <taxon>Rotifera</taxon>
        <taxon>Eurotatoria</taxon>
        <taxon>Monogononta</taxon>
        <taxon>Pseudotrocha</taxon>
        <taxon>Ploima</taxon>
        <taxon>Brachionidae</taxon>
        <taxon>Brachionus</taxon>
    </lineage>
</organism>
<accession>A0A3M7PUD2</accession>
<name>A0A3M7PUD2_BRAPC</name>
<keyword evidence="2" id="KW-1185">Reference proteome</keyword>
<proteinExistence type="predicted"/>
<dbReference type="EMBL" id="REGN01008766">
    <property type="protein sequence ID" value="RNA02756.1"/>
    <property type="molecule type" value="Genomic_DNA"/>
</dbReference>
<evidence type="ECO:0000313" key="2">
    <source>
        <dbReference type="Proteomes" id="UP000276133"/>
    </source>
</evidence>
<gene>
    <name evidence="1" type="ORF">BpHYR1_018947</name>
</gene>
<sequence length="74" mass="8971">MLRIIVLVQLKFRIDFNRKESHIYLGAKILLHQKLCLFKILNFDKLMVIRFMDFTKFYIKPNEKSKIKANRNKG</sequence>
<comment type="caution">
    <text evidence="1">The sequence shown here is derived from an EMBL/GenBank/DDBJ whole genome shotgun (WGS) entry which is preliminary data.</text>
</comment>
<evidence type="ECO:0000313" key="1">
    <source>
        <dbReference type="EMBL" id="RNA02756.1"/>
    </source>
</evidence>
<dbReference type="Proteomes" id="UP000276133">
    <property type="component" value="Unassembled WGS sequence"/>
</dbReference>
<dbReference type="AlphaFoldDB" id="A0A3M7PUD2"/>
<protein>
    <submittedName>
        <fullName evidence="1">Uncharacterized protein</fullName>
    </submittedName>
</protein>